<dbReference type="AlphaFoldDB" id="A0A8E2ASB8"/>
<proteinExistence type="inferred from homology"/>
<feature type="transmembrane region" description="Helical" evidence="8">
    <location>
        <begin position="481"/>
        <end position="502"/>
    </location>
</feature>
<feature type="region of interest" description="Disordered" evidence="7">
    <location>
        <begin position="705"/>
        <end position="727"/>
    </location>
</feature>
<evidence type="ECO:0000259" key="9">
    <source>
        <dbReference type="PROSITE" id="PS50222"/>
    </source>
</evidence>
<feature type="transmembrane region" description="Helical" evidence="8">
    <location>
        <begin position="257"/>
        <end position="277"/>
    </location>
</feature>
<dbReference type="OrthoDB" id="544685at2759"/>
<dbReference type="InterPro" id="IPR016688">
    <property type="entry name" value="MscS-like_plants/fungi"/>
</dbReference>
<feature type="compositionally biased region" description="Basic and acidic residues" evidence="7">
    <location>
        <begin position="707"/>
        <end position="716"/>
    </location>
</feature>
<evidence type="ECO:0000256" key="5">
    <source>
        <dbReference type="ARBA" id="ARBA00023136"/>
    </source>
</evidence>
<dbReference type="InterPro" id="IPR006685">
    <property type="entry name" value="MscS_channel_2nd"/>
</dbReference>
<evidence type="ECO:0000256" key="4">
    <source>
        <dbReference type="ARBA" id="ARBA00022989"/>
    </source>
</evidence>
<dbReference type="EMBL" id="KV722562">
    <property type="protein sequence ID" value="OCH85807.1"/>
    <property type="molecule type" value="Genomic_DNA"/>
</dbReference>
<keyword evidence="11" id="KW-1185">Reference proteome</keyword>
<feature type="domain" description="EF-hand" evidence="9">
    <location>
        <begin position="421"/>
        <end position="456"/>
    </location>
</feature>
<evidence type="ECO:0000256" key="6">
    <source>
        <dbReference type="PIRNR" id="PIRNR017209"/>
    </source>
</evidence>
<dbReference type="Proteomes" id="UP000250043">
    <property type="component" value="Unassembled WGS sequence"/>
</dbReference>
<feature type="compositionally biased region" description="Basic and acidic residues" evidence="7">
    <location>
        <begin position="61"/>
        <end position="74"/>
    </location>
</feature>
<dbReference type="PIRSF" id="PIRSF017209">
    <property type="entry name" value="Memb_At2g17000_prd"/>
    <property type="match status" value="1"/>
</dbReference>
<reference evidence="10 11" key="1">
    <citation type="submission" date="2016-07" db="EMBL/GenBank/DDBJ databases">
        <title>Draft genome of the white-rot fungus Obba rivulosa 3A-2.</title>
        <authorList>
            <consortium name="DOE Joint Genome Institute"/>
            <person name="Miettinen O."/>
            <person name="Riley R."/>
            <person name="Acob R."/>
            <person name="Barry K."/>
            <person name="Cullen D."/>
            <person name="De Vries R."/>
            <person name="Hainaut M."/>
            <person name="Hatakka A."/>
            <person name="Henrissat B."/>
            <person name="Hilden K."/>
            <person name="Kuo R."/>
            <person name="Labutti K."/>
            <person name="Lipzen A."/>
            <person name="Makela M.R."/>
            <person name="Sandor L."/>
            <person name="Spatafora J.W."/>
            <person name="Grigoriev I.V."/>
            <person name="Hibbett D.S."/>
        </authorList>
    </citation>
    <scope>NUCLEOTIDE SEQUENCE [LARGE SCALE GENOMIC DNA]</scope>
    <source>
        <strain evidence="10 11">3A-2</strain>
    </source>
</reference>
<dbReference type="PANTHER" id="PTHR31323:SF15">
    <property type="entry name" value="MECHANOSENSITIVE ION CHANNEL PROTEIN MSY1"/>
    <property type="match status" value="1"/>
</dbReference>
<feature type="compositionally biased region" description="Polar residues" evidence="7">
    <location>
        <begin position="21"/>
        <end position="31"/>
    </location>
</feature>
<dbReference type="InterPro" id="IPR002048">
    <property type="entry name" value="EF_hand_dom"/>
</dbReference>
<feature type="compositionally biased region" description="Polar residues" evidence="7">
    <location>
        <begin position="717"/>
        <end position="727"/>
    </location>
</feature>
<dbReference type="Pfam" id="PF00924">
    <property type="entry name" value="MS_channel_2nd"/>
    <property type="match status" value="1"/>
</dbReference>
<dbReference type="GO" id="GO:0005509">
    <property type="term" value="F:calcium ion binding"/>
    <property type="evidence" value="ECO:0007669"/>
    <property type="project" value="InterPro"/>
</dbReference>
<dbReference type="Pfam" id="PF25886">
    <property type="entry name" value="Msy1"/>
    <property type="match status" value="1"/>
</dbReference>
<keyword evidence="4 8" id="KW-1133">Transmembrane helix</keyword>
<evidence type="ECO:0000256" key="1">
    <source>
        <dbReference type="ARBA" id="ARBA00004127"/>
    </source>
</evidence>
<dbReference type="InterPro" id="IPR023408">
    <property type="entry name" value="MscS_beta-dom_sf"/>
</dbReference>
<feature type="compositionally biased region" description="Low complexity" evidence="7">
    <location>
        <begin position="32"/>
        <end position="42"/>
    </location>
</feature>
<evidence type="ECO:0000256" key="7">
    <source>
        <dbReference type="SAM" id="MobiDB-lite"/>
    </source>
</evidence>
<evidence type="ECO:0000313" key="11">
    <source>
        <dbReference type="Proteomes" id="UP000250043"/>
    </source>
</evidence>
<keyword evidence="5 6" id="KW-0472">Membrane</keyword>
<feature type="transmembrane region" description="Helical" evidence="8">
    <location>
        <begin position="130"/>
        <end position="153"/>
    </location>
</feature>
<feature type="transmembrane region" description="Helical" evidence="8">
    <location>
        <begin position="217"/>
        <end position="237"/>
    </location>
</feature>
<keyword evidence="6" id="KW-0256">Endoplasmic reticulum</keyword>
<dbReference type="InterPro" id="IPR058650">
    <property type="entry name" value="Msy1/2-like"/>
</dbReference>
<dbReference type="GO" id="GO:0005262">
    <property type="term" value="F:calcium channel activity"/>
    <property type="evidence" value="ECO:0007669"/>
    <property type="project" value="TreeGrafter"/>
</dbReference>
<accession>A0A8E2ASB8</accession>
<organism evidence="10 11">
    <name type="scientific">Obba rivulosa</name>
    <dbReference type="NCBI Taxonomy" id="1052685"/>
    <lineage>
        <taxon>Eukaryota</taxon>
        <taxon>Fungi</taxon>
        <taxon>Dikarya</taxon>
        <taxon>Basidiomycota</taxon>
        <taxon>Agaricomycotina</taxon>
        <taxon>Agaricomycetes</taxon>
        <taxon>Polyporales</taxon>
        <taxon>Gelatoporiaceae</taxon>
        <taxon>Obba</taxon>
    </lineage>
</organism>
<dbReference type="PROSITE" id="PS50222">
    <property type="entry name" value="EF_HAND_2"/>
    <property type="match status" value="1"/>
</dbReference>
<dbReference type="InterPro" id="IPR010920">
    <property type="entry name" value="LSM_dom_sf"/>
</dbReference>
<keyword evidence="3 8" id="KW-0812">Transmembrane</keyword>
<feature type="region of interest" description="Disordered" evidence="7">
    <location>
        <begin position="1"/>
        <end position="83"/>
    </location>
</feature>
<feature type="transmembrane region" description="Helical" evidence="8">
    <location>
        <begin position="508"/>
        <end position="532"/>
    </location>
</feature>
<feature type="transmembrane region" description="Helical" evidence="8">
    <location>
        <begin position="173"/>
        <end position="196"/>
    </location>
</feature>
<name>A0A8E2ASB8_9APHY</name>
<dbReference type="Gene3D" id="2.30.30.60">
    <property type="match status" value="1"/>
</dbReference>
<evidence type="ECO:0000256" key="3">
    <source>
        <dbReference type="ARBA" id="ARBA00022692"/>
    </source>
</evidence>
<dbReference type="SUPFAM" id="SSF50182">
    <property type="entry name" value="Sm-like ribonucleoproteins"/>
    <property type="match status" value="1"/>
</dbReference>
<protein>
    <recommendedName>
        <fullName evidence="6">Mechanosensitive ion channel protein</fullName>
    </recommendedName>
</protein>
<sequence>MSGGVRMPMANFERVRDRDSLSYSPRSPFNDSPSSSIPLLPSETNRRSRRIVMPEPGRASRAFDAERGETREGSSTRPTNSRSASWDFLGGIKKFEHGYAEFDSRNATESHLAYAEGDLPSNGFSRFYNYLLNVSIVTRWFLFIVPVLGLLWIPGILGFTKFPNATIWSVKLLWWSIWLTIVWCGWWGSLAMAMLLPRLARHTVGAIAVASRRYIDWLAVLHRYVALFAWALTIWISYQPVINTRQEATASSDDINIVDTVAKLLFAAMLCAAILLFEKFSIQWIAGKFHERSYAERIQAQKFAVRVLTTLYQYSSDIPGRSDTLRDGPVDKRASVNPKWLFKKALKGVRTAATTTTTALGNVASEIAGSSVLQPNSPQAKVQTALESANKSRMLARRLFYSFVRPGADRLEVEDIARFFPTPDDADAAFALFDKDMNGDATRDEVELACMECHREQLSIQHSMRDLDSAVGRLDNILMSVYFIVAILIVAVALEAQLVTLITGAGTLILGLSWLIGSSLAEVLTSIVFLFIKHPYDVGDRVRVDKETYSVKEIRLLSTVFLDSNSCMVQAPNTVLNGMFIYNIRRSPQMSESFEFDVAYSTTFEQLERLREIMIEFLKVERRDYLPSFDVAVVDMPGQEKMTLKADIKYKSNWQQGALRATRRNKWICALKSAMEKVKIFGPEGNPDAVLSPKRYTLVPWEQVQQGEKDAKDAQHHQASSSMQEIQIPSRGWKLTDNNVVLLGDSGDVFNESDELYMKTPMQTLDRPRPDSAVMPTFTSMPVPPGAVAEEIELMTTTKSLG</sequence>
<evidence type="ECO:0000256" key="2">
    <source>
        <dbReference type="ARBA" id="ARBA00008017"/>
    </source>
</evidence>
<dbReference type="PANTHER" id="PTHR31323">
    <property type="entry name" value="MECHANOSENSITIVE ION CHANNEL PROTEIN MSY2"/>
    <property type="match status" value="1"/>
</dbReference>
<dbReference type="GO" id="GO:0006874">
    <property type="term" value="P:intracellular calcium ion homeostasis"/>
    <property type="evidence" value="ECO:0007669"/>
    <property type="project" value="TreeGrafter"/>
</dbReference>
<comment type="similarity">
    <text evidence="2 6">Belongs to the MscS (TC 1.A.23) family.</text>
</comment>
<evidence type="ECO:0000256" key="8">
    <source>
        <dbReference type="SAM" id="Phobius"/>
    </source>
</evidence>
<gene>
    <name evidence="10" type="ORF">OBBRIDRAFT_762407</name>
</gene>
<comment type="subcellular location">
    <subcellularLocation>
        <location evidence="1">Endomembrane system</location>
        <topology evidence="1">Multi-pass membrane protein</topology>
    </subcellularLocation>
    <subcellularLocation>
        <location evidence="6">Endoplasmic reticulum membrane</location>
    </subcellularLocation>
</comment>
<evidence type="ECO:0000313" key="10">
    <source>
        <dbReference type="EMBL" id="OCH85807.1"/>
    </source>
</evidence>
<dbReference type="GO" id="GO:0005789">
    <property type="term" value="C:endoplasmic reticulum membrane"/>
    <property type="evidence" value="ECO:0007669"/>
    <property type="project" value="UniProtKB-SubCell"/>
</dbReference>